<organism evidence="2 3">
    <name type="scientific">Candidatus Magnetoglobus multicellularis str. Araruama</name>
    <dbReference type="NCBI Taxonomy" id="890399"/>
    <lineage>
        <taxon>Bacteria</taxon>
        <taxon>Pseudomonadati</taxon>
        <taxon>Thermodesulfobacteriota</taxon>
        <taxon>Desulfobacteria</taxon>
        <taxon>Desulfobacterales</taxon>
        <taxon>Desulfobacteraceae</taxon>
        <taxon>Candidatus Magnetoglobus</taxon>
    </lineage>
</organism>
<proteinExistence type="predicted"/>
<dbReference type="Proteomes" id="UP000189670">
    <property type="component" value="Unassembled WGS sequence"/>
</dbReference>
<dbReference type="PANTHER" id="PTHR33295:SF8">
    <property type="entry name" value="AAA+ ATPASE DOMAIN-CONTAINING PROTEIN"/>
    <property type="match status" value="1"/>
</dbReference>
<comment type="caution">
    <text evidence="2">The sequence shown here is derived from an EMBL/GenBank/DDBJ whole genome shotgun (WGS) entry which is preliminary data.</text>
</comment>
<accession>A0A1V1NV46</accession>
<dbReference type="InterPro" id="IPR041682">
    <property type="entry name" value="AAA_14"/>
</dbReference>
<name>A0A1V1NV46_9BACT</name>
<evidence type="ECO:0000313" key="2">
    <source>
        <dbReference type="EMBL" id="ETR66477.1"/>
    </source>
</evidence>
<reference evidence="3" key="1">
    <citation type="submission" date="2012-11" db="EMBL/GenBank/DDBJ databases">
        <authorList>
            <person name="Lucero-Rivera Y.E."/>
            <person name="Tovar-Ramirez D."/>
        </authorList>
    </citation>
    <scope>NUCLEOTIDE SEQUENCE [LARGE SCALE GENOMIC DNA]</scope>
    <source>
        <strain evidence="3">Araruama</strain>
    </source>
</reference>
<dbReference type="AlphaFoldDB" id="A0A1V1NV46"/>
<feature type="non-terminal residue" evidence="2">
    <location>
        <position position="89"/>
    </location>
</feature>
<gene>
    <name evidence="2" type="ORF">OMM_12753</name>
</gene>
<sequence length="89" mass="10692">MKDKIKRIILEWQEKKHDTVYSRKYSCEFSEEINTVIGLRRSGKTYFIFYQIIQLIKEGVDRSFILYINFDDERISEIKSDHLGIIIDA</sequence>
<feature type="domain" description="AAA" evidence="1">
    <location>
        <begin position="31"/>
        <end position="81"/>
    </location>
</feature>
<evidence type="ECO:0000259" key="1">
    <source>
        <dbReference type="Pfam" id="PF13173"/>
    </source>
</evidence>
<dbReference type="Pfam" id="PF13173">
    <property type="entry name" value="AAA_14"/>
    <property type="match status" value="1"/>
</dbReference>
<dbReference type="EMBL" id="ATBP01001958">
    <property type="protein sequence ID" value="ETR66477.1"/>
    <property type="molecule type" value="Genomic_DNA"/>
</dbReference>
<protein>
    <recommendedName>
        <fullName evidence="1">AAA domain-containing protein</fullName>
    </recommendedName>
</protein>
<dbReference type="PANTHER" id="PTHR33295">
    <property type="entry name" value="ATPASE"/>
    <property type="match status" value="1"/>
</dbReference>
<evidence type="ECO:0000313" key="3">
    <source>
        <dbReference type="Proteomes" id="UP000189670"/>
    </source>
</evidence>